<name>A0A2J6RGL6_HYAVF</name>
<feature type="signal peptide" evidence="1">
    <location>
        <begin position="1"/>
        <end position="22"/>
    </location>
</feature>
<dbReference type="EMBL" id="KZ613949">
    <property type="protein sequence ID" value="PMD37656.1"/>
    <property type="molecule type" value="Genomic_DNA"/>
</dbReference>
<evidence type="ECO:0000313" key="2">
    <source>
        <dbReference type="EMBL" id="PMD37656.1"/>
    </source>
</evidence>
<proteinExistence type="predicted"/>
<dbReference type="Proteomes" id="UP000235786">
    <property type="component" value="Unassembled WGS sequence"/>
</dbReference>
<accession>A0A2J6RGL6</accession>
<sequence>MQLNSFSLFVLSISMLVSHISATKRQYGPNPDQVIEDLEDILRQTVQLEYDLASFLAEPCTEAAPFMDDFTYVISFLNRVPADVVAGGPWDSTVASASATIAYEAQAYTRFGSDLLNALIGNVTVMPDWQRATVLEYLQEGDTAMVNMFTALINGLGESYFAGFSAAINQFEALWLHAISVYS</sequence>
<evidence type="ECO:0000313" key="3">
    <source>
        <dbReference type="Proteomes" id="UP000235786"/>
    </source>
</evidence>
<keyword evidence="1" id="KW-0732">Signal</keyword>
<protein>
    <submittedName>
        <fullName evidence="2">Uncharacterized protein</fullName>
    </submittedName>
</protein>
<organism evidence="2 3">
    <name type="scientific">Hyaloscypha variabilis (strain UAMH 11265 / GT02V1 / F)</name>
    <name type="common">Meliniomyces variabilis</name>
    <dbReference type="NCBI Taxonomy" id="1149755"/>
    <lineage>
        <taxon>Eukaryota</taxon>
        <taxon>Fungi</taxon>
        <taxon>Dikarya</taxon>
        <taxon>Ascomycota</taxon>
        <taxon>Pezizomycotina</taxon>
        <taxon>Leotiomycetes</taxon>
        <taxon>Helotiales</taxon>
        <taxon>Hyaloscyphaceae</taxon>
        <taxon>Hyaloscypha</taxon>
        <taxon>Hyaloscypha variabilis</taxon>
    </lineage>
</organism>
<reference evidence="2 3" key="1">
    <citation type="submission" date="2016-04" db="EMBL/GenBank/DDBJ databases">
        <title>A degradative enzymes factory behind the ericoid mycorrhizal symbiosis.</title>
        <authorList>
            <consortium name="DOE Joint Genome Institute"/>
            <person name="Martino E."/>
            <person name="Morin E."/>
            <person name="Grelet G."/>
            <person name="Kuo A."/>
            <person name="Kohler A."/>
            <person name="Daghino S."/>
            <person name="Barry K."/>
            <person name="Choi C."/>
            <person name="Cichocki N."/>
            <person name="Clum A."/>
            <person name="Copeland A."/>
            <person name="Hainaut M."/>
            <person name="Haridas S."/>
            <person name="Labutti K."/>
            <person name="Lindquist E."/>
            <person name="Lipzen A."/>
            <person name="Khouja H.-R."/>
            <person name="Murat C."/>
            <person name="Ohm R."/>
            <person name="Olson A."/>
            <person name="Spatafora J."/>
            <person name="Veneault-Fourrey C."/>
            <person name="Henrissat B."/>
            <person name="Grigoriev I."/>
            <person name="Martin F."/>
            <person name="Perotto S."/>
        </authorList>
    </citation>
    <scope>NUCLEOTIDE SEQUENCE [LARGE SCALE GENOMIC DNA]</scope>
    <source>
        <strain evidence="2 3">F</strain>
    </source>
</reference>
<keyword evidence="3" id="KW-1185">Reference proteome</keyword>
<feature type="chain" id="PRO_5014342258" evidence="1">
    <location>
        <begin position="23"/>
        <end position="183"/>
    </location>
</feature>
<evidence type="ECO:0000256" key="1">
    <source>
        <dbReference type="SAM" id="SignalP"/>
    </source>
</evidence>
<dbReference type="AlphaFoldDB" id="A0A2J6RGL6"/>
<gene>
    <name evidence="2" type="ORF">L207DRAFT_568595</name>
</gene>